<keyword evidence="5" id="KW-0255">Endonuclease</keyword>
<evidence type="ECO:0000313" key="9">
    <source>
        <dbReference type="Proteomes" id="UP000228909"/>
    </source>
</evidence>
<evidence type="ECO:0000256" key="5">
    <source>
        <dbReference type="ARBA" id="ARBA00022759"/>
    </source>
</evidence>
<comment type="similarity">
    <text evidence="2">Belongs to the endoribonuclease YbeY family.</text>
</comment>
<comment type="caution">
    <text evidence="8">The sequence shown here is derived from an EMBL/GenBank/DDBJ whole genome shotgun (WGS) entry which is preliminary data.</text>
</comment>
<dbReference type="InterPro" id="IPR020549">
    <property type="entry name" value="YbeY_CS"/>
</dbReference>
<dbReference type="GO" id="GO:0006364">
    <property type="term" value="P:rRNA processing"/>
    <property type="evidence" value="ECO:0007669"/>
    <property type="project" value="InterPro"/>
</dbReference>
<protein>
    <submittedName>
        <fullName evidence="8">rRNA maturation RNase YbeY</fullName>
    </submittedName>
</protein>
<dbReference type="PROSITE" id="PS01306">
    <property type="entry name" value="UPF0054"/>
    <property type="match status" value="1"/>
</dbReference>
<organism evidence="8 9">
    <name type="scientific">Candidatus Nealsonbacteria bacterium CG10_big_fil_rev_8_21_14_0_10_37_25</name>
    <dbReference type="NCBI Taxonomy" id="1974711"/>
    <lineage>
        <taxon>Bacteria</taxon>
        <taxon>Candidatus Nealsoniibacteriota</taxon>
    </lineage>
</organism>
<evidence type="ECO:0000256" key="2">
    <source>
        <dbReference type="ARBA" id="ARBA00010875"/>
    </source>
</evidence>
<dbReference type="GO" id="GO:0046872">
    <property type="term" value="F:metal ion binding"/>
    <property type="evidence" value="ECO:0007669"/>
    <property type="project" value="UniProtKB-KW"/>
</dbReference>
<dbReference type="Gene3D" id="3.40.390.30">
    <property type="entry name" value="Metalloproteases ('zincins'), catalytic domain"/>
    <property type="match status" value="1"/>
</dbReference>
<feature type="non-terminal residue" evidence="8">
    <location>
        <position position="1"/>
    </location>
</feature>
<reference evidence="9" key="1">
    <citation type="submission" date="2017-09" db="EMBL/GenBank/DDBJ databases">
        <title>Depth-based differentiation of microbial function through sediment-hosted aquifers and enrichment of novel symbionts in the deep terrestrial subsurface.</title>
        <authorList>
            <person name="Probst A.J."/>
            <person name="Ladd B."/>
            <person name="Jarett J.K."/>
            <person name="Geller-Mcgrath D.E."/>
            <person name="Sieber C.M.K."/>
            <person name="Emerson J.B."/>
            <person name="Anantharaman K."/>
            <person name="Thomas B.C."/>
            <person name="Malmstrom R."/>
            <person name="Stieglmeier M."/>
            <person name="Klingl A."/>
            <person name="Woyke T."/>
            <person name="Ryan C.M."/>
            <person name="Banfield J.F."/>
        </authorList>
    </citation>
    <scope>NUCLEOTIDE SEQUENCE [LARGE SCALE GENOMIC DNA]</scope>
</reference>
<dbReference type="EMBL" id="PFCK01000082">
    <property type="protein sequence ID" value="PIR71400.1"/>
    <property type="molecule type" value="Genomic_DNA"/>
</dbReference>
<dbReference type="Pfam" id="PF02130">
    <property type="entry name" value="YbeY"/>
    <property type="match status" value="1"/>
</dbReference>
<keyword evidence="3" id="KW-0540">Nuclease</keyword>
<dbReference type="PANTHER" id="PTHR46986">
    <property type="entry name" value="ENDORIBONUCLEASE YBEY, CHLOROPLASTIC"/>
    <property type="match status" value="1"/>
</dbReference>
<evidence type="ECO:0000256" key="4">
    <source>
        <dbReference type="ARBA" id="ARBA00022723"/>
    </source>
</evidence>
<dbReference type="InterPro" id="IPR023091">
    <property type="entry name" value="MetalPrtase_cat_dom_sf_prd"/>
</dbReference>
<dbReference type="GO" id="GO:0004519">
    <property type="term" value="F:endonuclease activity"/>
    <property type="evidence" value="ECO:0007669"/>
    <property type="project" value="UniProtKB-KW"/>
</dbReference>
<dbReference type="Proteomes" id="UP000228909">
    <property type="component" value="Unassembled WGS sequence"/>
</dbReference>
<dbReference type="PANTHER" id="PTHR46986:SF1">
    <property type="entry name" value="ENDORIBONUCLEASE YBEY, CHLOROPLASTIC"/>
    <property type="match status" value="1"/>
</dbReference>
<dbReference type="InterPro" id="IPR002036">
    <property type="entry name" value="YbeY"/>
</dbReference>
<keyword evidence="4" id="KW-0479">Metal-binding</keyword>
<dbReference type="NCBIfam" id="TIGR00043">
    <property type="entry name" value="rRNA maturation RNase YbeY"/>
    <property type="match status" value="1"/>
</dbReference>
<keyword evidence="6" id="KW-0378">Hydrolase</keyword>
<evidence type="ECO:0000256" key="6">
    <source>
        <dbReference type="ARBA" id="ARBA00022801"/>
    </source>
</evidence>
<evidence type="ECO:0000256" key="3">
    <source>
        <dbReference type="ARBA" id="ARBA00022722"/>
    </source>
</evidence>
<evidence type="ECO:0000313" key="8">
    <source>
        <dbReference type="EMBL" id="PIR71400.1"/>
    </source>
</evidence>
<evidence type="ECO:0000256" key="7">
    <source>
        <dbReference type="ARBA" id="ARBA00022833"/>
    </source>
</evidence>
<gene>
    <name evidence="8" type="primary">ybeY</name>
    <name evidence="8" type="ORF">COU43_02945</name>
</gene>
<sequence length="89" mass="10414">GRIRKLNKKYRGKNRMTDVLSFPDNGLGEIVICLREVKKNAKKFGSSFKKELSTCLIHGILHLLGYDHEKSVEEVKKMRDREEYYLSQV</sequence>
<dbReference type="AlphaFoldDB" id="A0A2H0TIK7"/>
<name>A0A2H0TIK7_9BACT</name>
<evidence type="ECO:0000256" key="1">
    <source>
        <dbReference type="ARBA" id="ARBA00001947"/>
    </source>
</evidence>
<comment type="cofactor">
    <cofactor evidence="1">
        <name>Zn(2+)</name>
        <dbReference type="ChEBI" id="CHEBI:29105"/>
    </cofactor>
</comment>
<dbReference type="GO" id="GO:0004222">
    <property type="term" value="F:metalloendopeptidase activity"/>
    <property type="evidence" value="ECO:0007669"/>
    <property type="project" value="InterPro"/>
</dbReference>
<proteinExistence type="inferred from homology"/>
<accession>A0A2H0TIK7</accession>
<dbReference type="SUPFAM" id="SSF55486">
    <property type="entry name" value="Metalloproteases ('zincins'), catalytic domain"/>
    <property type="match status" value="1"/>
</dbReference>
<keyword evidence="7" id="KW-0862">Zinc</keyword>